<dbReference type="PANTHER" id="PTHR23028:SF131">
    <property type="entry name" value="BLR2367 PROTEIN"/>
    <property type="match status" value="1"/>
</dbReference>
<feature type="transmembrane region" description="Helical" evidence="1">
    <location>
        <begin position="146"/>
        <end position="174"/>
    </location>
</feature>
<keyword evidence="1" id="KW-0812">Transmembrane</keyword>
<feature type="transmembrane region" description="Helical" evidence="1">
    <location>
        <begin position="233"/>
        <end position="257"/>
    </location>
</feature>
<gene>
    <name evidence="3" type="ORF">E5A74_04450</name>
</gene>
<accession>A0A4S1WUH0</accession>
<feature type="transmembrane region" description="Helical" evidence="1">
    <location>
        <begin position="12"/>
        <end position="33"/>
    </location>
</feature>
<name>A0A4S1WUH0_9SPHN</name>
<feature type="transmembrane region" description="Helical" evidence="1">
    <location>
        <begin position="80"/>
        <end position="99"/>
    </location>
</feature>
<feature type="transmembrane region" description="Helical" evidence="1">
    <location>
        <begin position="269"/>
        <end position="288"/>
    </location>
</feature>
<evidence type="ECO:0000313" key="3">
    <source>
        <dbReference type="EMBL" id="TGX46405.1"/>
    </source>
</evidence>
<dbReference type="GO" id="GO:0000271">
    <property type="term" value="P:polysaccharide biosynthetic process"/>
    <property type="evidence" value="ECO:0007669"/>
    <property type="project" value="TreeGrafter"/>
</dbReference>
<feature type="transmembrane region" description="Helical" evidence="1">
    <location>
        <begin position="195"/>
        <end position="213"/>
    </location>
</feature>
<feature type="transmembrane region" description="Helical" evidence="1">
    <location>
        <begin position="39"/>
        <end position="59"/>
    </location>
</feature>
<keyword evidence="3" id="KW-0808">Transferase</keyword>
<dbReference type="Pfam" id="PF01757">
    <property type="entry name" value="Acyl_transf_3"/>
    <property type="match status" value="1"/>
</dbReference>
<comment type="caution">
    <text evidence="3">The sequence shown here is derived from an EMBL/GenBank/DDBJ whole genome shotgun (WGS) entry which is preliminary data.</text>
</comment>
<dbReference type="RefSeq" id="WP_135983017.1">
    <property type="nucleotide sequence ID" value="NZ_JAASQM010000001.1"/>
</dbReference>
<keyword evidence="3" id="KW-0012">Acyltransferase</keyword>
<protein>
    <submittedName>
        <fullName evidence="3">Acyltransferase</fullName>
    </submittedName>
</protein>
<reference evidence="3 4" key="1">
    <citation type="submission" date="2019-04" db="EMBL/GenBank/DDBJ databases">
        <title>Sphingomonas psychrotolerans sp. nov., isolated from soil in the Tianshan Mountains, Xinjiang, China.</title>
        <authorList>
            <person name="Luo Y."/>
            <person name="Sheng H."/>
        </authorList>
    </citation>
    <scope>NUCLEOTIDE SEQUENCE [LARGE SCALE GENOMIC DNA]</scope>
    <source>
        <strain evidence="3 4">KIS18-15</strain>
    </source>
</reference>
<keyword evidence="4" id="KW-1185">Reference proteome</keyword>
<feature type="transmembrane region" description="Helical" evidence="1">
    <location>
        <begin position="313"/>
        <end position="334"/>
    </location>
</feature>
<evidence type="ECO:0000313" key="4">
    <source>
        <dbReference type="Proteomes" id="UP000309848"/>
    </source>
</evidence>
<dbReference type="PANTHER" id="PTHR23028">
    <property type="entry name" value="ACETYLTRANSFERASE"/>
    <property type="match status" value="1"/>
</dbReference>
<dbReference type="InterPro" id="IPR002656">
    <property type="entry name" value="Acyl_transf_3_dom"/>
</dbReference>
<dbReference type="EMBL" id="SRXU01000001">
    <property type="protein sequence ID" value="TGX46405.1"/>
    <property type="molecule type" value="Genomic_DNA"/>
</dbReference>
<evidence type="ECO:0000256" key="1">
    <source>
        <dbReference type="SAM" id="Phobius"/>
    </source>
</evidence>
<dbReference type="GO" id="GO:0016747">
    <property type="term" value="F:acyltransferase activity, transferring groups other than amino-acyl groups"/>
    <property type="evidence" value="ECO:0007669"/>
    <property type="project" value="InterPro"/>
</dbReference>
<dbReference type="GO" id="GO:0016020">
    <property type="term" value="C:membrane"/>
    <property type="evidence" value="ECO:0007669"/>
    <property type="project" value="TreeGrafter"/>
</dbReference>
<keyword evidence="1" id="KW-0472">Membrane</keyword>
<proteinExistence type="predicted"/>
<organism evidence="3 4">
    <name type="scientific">Sphingomonas naasensis</name>
    <dbReference type="NCBI Taxonomy" id="1344951"/>
    <lineage>
        <taxon>Bacteria</taxon>
        <taxon>Pseudomonadati</taxon>
        <taxon>Pseudomonadota</taxon>
        <taxon>Alphaproteobacteria</taxon>
        <taxon>Sphingomonadales</taxon>
        <taxon>Sphingomonadaceae</taxon>
        <taxon>Sphingomonas</taxon>
    </lineage>
</organism>
<dbReference type="OrthoDB" id="9796461at2"/>
<feature type="domain" description="Acyltransferase 3" evidence="2">
    <location>
        <begin position="6"/>
        <end position="330"/>
    </location>
</feature>
<evidence type="ECO:0000259" key="2">
    <source>
        <dbReference type="Pfam" id="PF01757"/>
    </source>
</evidence>
<sequence length="362" mass="39736">MRIAPLTGLRGIAAIAVLLYHIPHSPAFSAFHLTLFSRAYLAVDLFFILSGFVISIGYYERVVKHPGWSSYGDFLLNRMARVWPLHFIVALVFLLRILVNVSGDQPVALTSANLFTNFFMIESWGWGTQALAGNSWSVSTELLAYLAYPLVAVIAFSRAAWGQAIAALVLLILVATYGHGAQGPLDVNDGDSILPVLRCLAGFSLGVIAYRLVRHPLCERLLGGEHGFIGSCLLIAAALLIPGADVLVALAFVPLVIACYYNGQTARRLLANPVVFHLGLISYSIYLWHPLVRDIFARTMGIAHRHGVVGFDWAFVGALLIATWLICWASYLLIEVPGHRAIKKLERRVVPRPPLPFQQAAE</sequence>
<dbReference type="InterPro" id="IPR050879">
    <property type="entry name" value="Acyltransferase_3"/>
</dbReference>
<keyword evidence="1" id="KW-1133">Transmembrane helix</keyword>
<dbReference type="Proteomes" id="UP000309848">
    <property type="component" value="Unassembled WGS sequence"/>
</dbReference>
<dbReference type="AlphaFoldDB" id="A0A4S1WUH0"/>